<reference evidence="3" key="1">
    <citation type="submission" date="2020-11" db="EMBL/GenBank/DDBJ databases">
        <authorList>
            <person name="Tran Van P."/>
        </authorList>
    </citation>
    <scope>NUCLEOTIDE SEQUENCE</scope>
</reference>
<dbReference type="OrthoDB" id="200948at2759"/>
<feature type="transmembrane region" description="Helical" evidence="1">
    <location>
        <begin position="31"/>
        <end position="49"/>
    </location>
</feature>
<organism evidence="3">
    <name type="scientific">Oppiella nova</name>
    <dbReference type="NCBI Taxonomy" id="334625"/>
    <lineage>
        <taxon>Eukaryota</taxon>
        <taxon>Metazoa</taxon>
        <taxon>Ecdysozoa</taxon>
        <taxon>Arthropoda</taxon>
        <taxon>Chelicerata</taxon>
        <taxon>Arachnida</taxon>
        <taxon>Acari</taxon>
        <taxon>Acariformes</taxon>
        <taxon>Sarcoptiformes</taxon>
        <taxon>Oribatida</taxon>
        <taxon>Brachypylina</taxon>
        <taxon>Oppioidea</taxon>
        <taxon>Oppiidae</taxon>
        <taxon>Oppiella</taxon>
    </lineage>
</organism>
<proteinExistence type="predicted"/>
<dbReference type="GO" id="GO:0046513">
    <property type="term" value="P:ceramide biosynthetic process"/>
    <property type="evidence" value="ECO:0007669"/>
    <property type="project" value="TreeGrafter"/>
</dbReference>
<dbReference type="Pfam" id="PF00487">
    <property type="entry name" value="FA_desaturase"/>
    <property type="match status" value="1"/>
</dbReference>
<dbReference type="InterPro" id="IPR005804">
    <property type="entry name" value="FA_desaturase_dom"/>
</dbReference>
<keyword evidence="1" id="KW-0812">Transmembrane</keyword>
<dbReference type="EMBL" id="OC937333">
    <property type="protein sequence ID" value="CAD7661137.1"/>
    <property type="molecule type" value="Genomic_DNA"/>
</dbReference>
<dbReference type="PANTHER" id="PTHR12879:SF8">
    <property type="entry name" value="SPHINGOLIPID DELTA(4)-DESATURASE DES1"/>
    <property type="match status" value="1"/>
</dbReference>
<accession>A0A7R9MJ02</accession>
<evidence type="ECO:0000313" key="3">
    <source>
        <dbReference type="EMBL" id="CAD7661137.1"/>
    </source>
</evidence>
<dbReference type="Proteomes" id="UP000728032">
    <property type="component" value="Unassembled WGS sequence"/>
</dbReference>
<keyword evidence="1" id="KW-1133">Transmembrane helix</keyword>
<dbReference type="PANTHER" id="PTHR12879">
    <property type="entry name" value="SPHINGOLIPID DELTA 4 DESATURASE/C-4 HYDROXYLASE PROTEIN DES2"/>
    <property type="match status" value="1"/>
</dbReference>
<name>A0A7R9MJ02_9ACAR</name>
<evidence type="ECO:0000259" key="2">
    <source>
        <dbReference type="Pfam" id="PF00487"/>
    </source>
</evidence>
<protein>
    <recommendedName>
        <fullName evidence="2">Fatty acid desaturase domain-containing protein</fullName>
    </recommendedName>
</protein>
<evidence type="ECO:0000256" key="1">
    <source>
        <dbReference type="SAM" id="Phobius"/>
    </source>
</evidence>
<dbReference type="GO" id="GO:0016020">
    <property type="term" value="C:membrane"/>
    <property type="evidence" value="ECO:0007669"/>
    <property type="project" value="GOC"/>
</dbReference>
<keyword evidence="1" id="KW-0472">Membrane</keyword>
<dbReference type="AlphaFoldDB" id="A0A7R9MJ02"/>
<gene>
    <name evidence="3" type="ORF">ONB1V03_LOCUS17698</name>
</gene>
<evidence type="ECO:0000313" key="4">
    <source>
        <dbReference type="Proteomes" id="UP000728032"/>
    </source>
</evidence>
<dbReference type="EMBL" id="CAJPVJ010022508">
    <property type="protein sequence ID" value="CAG2178273.1"/>
    <property type="molecule type" value="Genomic_DNA"/>
</dbReference>
<feature type="domain" description="Fatty acid desaturase" evidence="2">
    <location>
        <begin position="31"/>
        <end position="113"/>
    </location>
</feature>
<keyword evidence="4" id="KW-1185">Reference proteome</keyword>
<dbReference type="GO" id="GO:0042284">
    <property type="term" value="F:sphingolipid delta-4 desaturase activity"/>
    <property type="evidence" value="ECO:0007669"/>
    <property type="project" value="TreeGrafter"/>
</dbReference>
<sequence length="140" mass="15961">MRADPNIKWAASGTAIIQLISFYMLRDVTSFWQLFLMAYCFGGVLNVSLQMVIHEIVHNHAFGPSRPLATKILAIFVNLPIGIPFAGSHKKYHLLHHRYQGDDILDTDIPSNFEVKYFSKPFTNPCFTHCDQSYLNQSLS</sequence>